<evidence type="ECO:0000313" key="2">
    <source>
        <dbReference type="EMBL" id="VEG27399.1"/>
    </source>
</evidence>
<keyword evidence="2" id="KW-0830">Ubiquinone</keyword>
<proteinExistence type="predicted"/>
<dbReference type="Gene3D" id="3.10.180.10">
    <property type="entry name" value="2,3-Dihydroxybiphenyl 1,2-Dioxygenase, domain 1"/>
    <property type="match status" value="1"/>
</dbReference>
<evidence type="ECO:0000259" key="1">
    <source>
        <dbReference type="Pfam" id="PF06983"/>
    </source>
</evidence>
<dbReference type="GO" id="GO:0032259">
    <property type="term" value="P:methylation"/>
    <property type="evidence" value="ECO:0007669"/>
    <property type="project" value="UniProtKB-KW"/>
</dbReference>
<dbReference type="InterPro" id="IPR028973">
    <property type="entry name" value="PhnB-like"/>
</dbReference>
<dbReference type="Gene3D" id="3.30.720.100">
    <property type="match status" value="1"/>
</dbReference>
<dbReference type="GO" id="GO:0008168">
    <property type="term" value="F:methyltransferase activity"/>
    <property type="evidence" value="ECO:0007669"/>
    <property type="project" value="UniProtKB-KW"/>
</dbReference>
<sequence>MTQRIVPSLWFDHTALEGARFHVEAFRSALGGLAGEEPSTGVAHVSRYPLKGLADFQKEFAGDVLEVRYRLAGFELSAINAGDEFTMDPSVSLSVTLNPLALQDAPARLRALHAALLADGGRELMALKAYDFAPLYAWVQDRYGMTWQLAVGSDEPGEDTSDRAAVSIVPSLLFDGRDSLAAEALRTWVEVMDRAFGSSRLGQMSFYQRQDRQQADSLLHGTAVLAGVPVSAMDNGGEQDFGFSCALSLQVMCDTQEQVDTVWDGLSAVPEAEICGWLRDRFGVSWQVCPAGVTELMTRPGAFELMTTMTKPDLSRYEALTTD</sequence>
<organism evidence="2 3">
    <name type="scientific">Actinomyces howellii</name>
    <dbReference type="NCBI Taxonomy" id="52771"/>
    <lineage>
        <taxon>Bacteria</taxon>
        <taxon>Bacillati</taxon>
        <taxon>Actinomycetota</taxon>
        <taxon>Actinomycetes</taxon>
        <taxon>Actinomycetales</taxon>
        <taxon>Actinomycetaceae</taxon>
        <taxon>Actinomyces</taxon>
    </lineage>
</organism>
<keyword evidence="2" id="KW-0808">Transferase</keyword>
<dbReference type="KEGG" id="ahw:NCTC11636_01012"/>
<gene>
    <name evidence="2" type="ORF">NCTC11636_01012</name>
</gene>
<dbReference type="CDD" id="cd06588">
    <property type="entry name" value="PhnB_like"/>
    <property type="match status" value="1"/>
</dbReference>
<keyword evidence="2" id="KW-0489">Methyltransferase</keyword>
<dbReference type="SUPFAM" id="SSF54593">
    <property type="entry name" value="Glyoxalase/Bleomycin resistance protein/Dihydroxybiphenyl dioxygenase"/>
    <property type="match status" value="2"/>
</dbReference>
<dbReference type="InterPro" id="IPR029068">
    <property type="entry name" value="Glyas_Bleomycin-R_OHBP_Dase"/>
</dbReference>
<dbReference type="Proteomes" id="UP000266895">
    <property type="component" value="Chromosome"/>
</dbReference>
<dbReference type="RefSeq" id="WP_126382169.1">
    <property type="nucleotide sequence ID" value="NZ_LR134350.1"/>
</dbReference>
<feature type="domain" description="PhnB-like" evidence="1">
    <location>
        <begin position="168"/>
        <end position="289"/>
    </location>
</feature>
<dbReference type="PANTHER" id="PTHR33990">
    <property type="entry name" value="PROTEIN YJDN-RELATED"/>
    <property type="match status" value="1"/>
</dbReference>
<accession>A0A448HFU5</accession>
<reference evidence="2 3" key="1">
    <citation type="submission" date="2018-12" db="EMBL/GenBank/DDBJ databases">
        <authorList>
            <consortium name="Pathogen Informatics"/>
        </authorList>
    </citation>
    <scope>NUCLEOTIDE SEQUENCE [LARGE SCALE GENOMIC DNA]</scope>
    <source>
        <strain evidence="2 3">NCTC11636</strain>
    </source>
</reference>
<dbReference type="Gene3D" id="3.30.720.110">
    <property type="match status" value="1"/>
</dbReference>
<dbReference type="Pfam" id="PF06983">
    <property type="entry name" value="3-dmu-9_3-mt"/>
    <property type="match status" value="2"/>
</dbReference>
<feature type="domain" description="PhnB-like" evidence="1">
    <location>
        <begin position="3"/>
        <end position="149"/>
    </location>
</feature>
<name>A0A448HFU5_9ACTO</name>
<keyword evidence="3" id="KW-1185">Reference proteome</keyword>
<dbReference type="EMBL" id="LR134350">
    <property type="protein sequence ID" value="VEG27399.1"/>
    <property type="molecule type" value="Genomic_DNA"/>
</dbReference>
<evidence type="ECO:0000313" key="3">
    <source>
        <dbReference type="Proteomes" id="UP000266895"/>
    </source>
</evidence>
<dbReference type="AlphaFoldDB" id="A0A448HFU5"/>
<protein>
    <submittedName>
        <fullName evidence="2">3-demethylubiquinone-9 3-methyltransferase</fullName>
    </submittedName>
</protein>
<dbReference type="OrthoDB" id="9806473at2"/>